<dbReference type="InParanoid" id="A0A1B7NG49"/>
<name>A0A1B7NG49_9AGAM</name>
<reference evidence="1 2" key="1">
    <citation type="submission" date="2016-06" db="EMBL/GenBank/DDBJ databases">
        <title>Comparative genomics of the ectomycorrhizal sister species Rhizopogon vinicolor and Rhizopogon vesiculosus (Basidiomycota: Boletales) reveals a divergence of the mating type B locus.</title>
        <authorList>
            <consortium name="DOE Joint Genome Institute"/>
            <person name="Mujic A.B."/>
            <person name="Kuo A."/>
            <person name="Tritt A."/>
            <person name="Lipzen A."/>
            <person name="Chen C."/>
            <person name="Johnson J."/>
            <person name="Sharma A."/>
            <person name="Barry K."/>
            <person name="Grigoriev I.V."/>
            <person name="Spatafora J.W."/>
        </authorList>
    </citation>
    <scope>NUCLEOTIDE SEQUENCE [LARGE SCALE GENOMIC DNA]</scope>
    <source>
        <strain evidence="1 2">AM-OR11-026</strain>
    </source>
</reference>
<dbReference type="Proteomes" id="UP000092154">
    <property type="component" value="Unassembled WGS sequence"/>
</dbReference>
<protein>
    <submittedName>
        <fullName evidence="1">Uncharacterized protein</fullName>
    </submittedName>
</protein>
<dbReference type="AlphaFoldDB" id="A0A1B7NG49"/>
<sequence length="175" mass="19826">MAVSESLLQGVNLVHVATLPFYIPADFHNFDSSLVRGHTQTVRVSRLRVHSLQDPSQDRVFRYDHRRGVHMIHMNGLSRHALHNEHGLGVNVRLRKTEWYIFADLCTPYATQRLYPNVVINPDISTIYVQPCRKVVIIIRAEAYPKPYPCHVPGSLVALGLTLISVDRPDSTVPA</sequence>
<organism evidence="1 2">
    <name type="scientific">Rhizopogon vinicolor AM-OR11-026</name>
    <dbReference type="NCBI Taxonomy" id="1314800"/>
    <lineage>
        <taxon>Eukaryota</taxon>
        <taxon>Fungi</taxon>
        <taxon>Dikarya</taxon>
        <taxon>Basidiomycota</taxon>
        <taxon>Agaricomycotina</taxon>
        <taxon>Agaricomycetes</taxon>
        <taxon>Agaricomycetidae</taxon>
        <taxon>Boletales</taxon>
        <taxon>Suillineae</taxon>
        <taxon>Rhizopogonaceae</taxon>
        <taxon>Rhizopogon</taxon>
    </lineage>
</organism>
<proteinExistence type="predicted"/>
<evidence type="ECO:0000313" key="2">
    <source>
        <dbReference type="Proteomes" id="UP000092154"/>
    </source>
</evidence>
<evidence type="ECO:0000313" key="1">
    <source>
        <dbReference type="EMBL" id="OAX43921.1"/>
    </source>
</evidence>
<gene>
    <name evidence="1" type="ORF">K503DRAFT_609811</name>
</gene>
<dbReference type="EMBL" id="KV448130">
    <property type="protein sequence ID" value="OAX43921.1"/>
    <property type="molecule type" value="Genomic_DNA"/>
</dbReference>
<accession>A0A1B7NG49</accession>
<keyword evidence="2" id="KW-1185">Reference proteome</keyword>